<dbReference type="Ensembl" id="ENSLACT00000010869.1">
    <property type="protein sequence ID" value="ENSLACP00000010789.1"/>
    <property type="gene ID" value="ENSLACG00000009500.1"/>
</dbReference>
<dbReference type="OMA" id="DIPNFQM"/>
<evidence type="ECO:0000256" key="2">
    <source>
        <dbReference type="ARBA" id="ARBA00022729"/>
    </source>
</evidence>
<dbReference type="Proteomes" id="UP000008672">
    <property type="component" value="Unassembled WGS sequence"/>
</dbReference>
<dbReference type="EMBL" id="AFYH01049478">
    <property type="status" value="NOT_ANNOTATED_CDS"/>
    <property type="molecule type" value="Genomic_DNA"/>
</dbReference>
<accession>H3AMB8</accession>
<dbReference type="KEGG" id="lcm:102363751"/>
<evidence type="ECO:0000313" key="8">
    <source>
        <dbReference type="Proteomes" id="UP000008672"/>
    </source>
</evidence>
<dbReference type="Bgee" id="ENSLACG00000009500">
    <property type="expression patterns" value="Expressed in mesonephros and 4 other cell types or tissues"/>
</dbReference>
<dbReference type="SUPFAM" id="SSF48726">
    <property type="entry name" value="Immunoglobulin"/>
    <property type="match status" value="2"/>
</dbReference>
<dbReference type="InParanoid" id="H3AMB8"/>
<dbReference type="RefSeq" id="XP_005993663.1">
    <property type="nucleotide sequence ID" value="XM_005993601.2"/>
</dbReference>
<dbReference type="EMBL" id="AFYH01049481">
    <property type="status" value="NOT_ANNOTATED_CDS"/>
    <property type="molecule type" value="Genomic_DNA"/>
</dbReference>
<proteinExistence type="predicted"/>
<dbReference type="Gene3D" id="2.60.40.10">
    <property type="entry name" value="Immunoglobulins"/>
    <property type="match status" value="2"/>
</dbReference>
<keyword evidence="3 6" id="KW-0472">Membrane</keyword>
<keyword evidence="8" id="KW-1185">Reference proteome</keyword>
<keyword evidence="4" id="KW-0325">Glycoprotein</keyword>
<keyword evidence="6" id="KW-0812">Transmembrane</keyword>
<dbReference type="PANTHER" id="PTHR12080:SF54">
    <property type="entry name" value="T-CELL SURFACE ANTIGEN CD2"/>
    <property type="match status" value="1"/>
</dbReference>
<protein>
    <submittedName>
        <fullName evidence="7">CD2 molecule</fullName>
    </submittedName>
</protein>
<dbReference type="EMBL" id="AFYH01049483">
    <property type="status" value="NOT_ANNOTATED_CDS"/>
    <property type="molecule type" value="Genomic_DNA"/>
</dbReference>
<evidence type="ECO:0000256" key="4">
    <source>
        <dbReference type="ARBA" id="ARBA00023180"/>
    </source>
</evidence>
<feature type="transmembrane region" description="Helical" evidence="6">
    <location>
        <begin position="202"/>
        <end position="224"/>
    </location>
</feature>
<organism evidence="7 8">
    <name type="scientific">Latimeria chalumnae</name>
    <name type="common">Coelacanth</name>
    <dbReference type="NCBI Taxonomy" id="7897"/>
    <lineage>
        <taxon>Eukaryota</taxon>
        <taxon>Metazoa</taxon>
        <taxon>Chordata</taxon>
        <taxon>Craniata</taxon>
        <taxon>Vertebrata</taxon>
        <taxon>Euteleostomi</taxon>
        <taxon>Coelacanthiformes</taxon>
        <taxon>Coelacanthidae</taxon>
        <taxon>Latimeria</taxon>
    </lineage>
</organism>
<dbReference type="EMBL" id="AFYH01049476">
    <property type="status" value="NOT_ANNOTATED_CDS"/>
    <property type="molecule type" value="Genomic_DNA"/>
</dbReference>
<dbReference type="eggNOG" id="ENOG502S5UN">
    <property type="taxonomic scope" value="Eukaryota"/>
</dbReference>
<dbReference type="PANTHER" id="PTHR12080">
    <property type="entry name" value="SIGNALING LYMPHOCYTIC ACTIVATION MOLECULE"/>
    <property type="match status" value="1"/>
</dbReference>
<dbReference type="InterPro" id="IPR013783">
    <property type="entry name" value="Ig-like_fold"/>
</dbReference>
<name>H3AMB8_LATCH</name>
<reference evidence="7" key="2">
    <citation type="submission" date="2025-08" db="UniProtKB">
        <authorList>
            <consortium name="Ensembl"/>
        </authorList>
    </citation>
    <scope>IDENTIFICATION</scope>
</reference>
<evidence type="ECO:0000313" key="7">
    <source>
        <dbReference type="Ensembl" id="ENSLACP00000010789.1"/>
    </source>
</evidence>
<evidence type="ECO:0000256" key="5">
    <source>
        <dbReference type="SAM" id="MobiDB-lite"/>
    </source>
</evidence>
<dbReference type="PROSITE" id="PS51257">
    <property type="entry name" value="PROKAR_LIPOPROTEIN"/>
    <property type="match status" value="1"/>
</dbReference>
<comment type="subcellular location">
    <subcellularLocation>
        <location evidence="1">Membrane</location>
    </subcellularLocation>
</comment>
<dbReference type="GO" id="GO:0016020">
    <property type="term" value="C:membrane"/>
    <property type="evidence" value="ECO:0007669"/>
    <property type="project" value="UniProtKB-SubCell"/>
</dbReference>
<reference evidence="7" key="3">
    <citation type="submission" date="2025-09" db="UniProtKB">
        <authorList>
            <consortium name="Ensembl"/>
        </authorList>
    </citation>
    <scope>IDENTIFICATION</scope>
</reference>
<dbReference type="STRING" id="7897.ENSLACP00000010789"/>
<dbReference type="GeneTree" id="ENSGT01020000230623"/>
<dbReference type="InterPro" id="IPR015631">
    <property type="entry name" value="CD2/SLAM_rcpt"/>
</dbReference>
<dbReference type="InterPro" id="IPR036179">
    <property type="entry name" value="Ig-like_dom_sf"/>
</dbReference>
<dbReference type="AlphaFoldDB" id="H3AMB8"/>
<dbReference type="OrthoDB" id="9950123at2759"/>
<dbReference type="EMBL" id="AFYH01049480">
    <property type="status" value="NOT_ANNOTATED_CDS"/>
    <property type="molecule type" value="Genomic_DNA"/>
</dbReference>
<sequence>MAYRNNFSTKYIGIFLLTFTGCVAVAATDFKGKAGSSVFFSIEETSKKDEIRWLKKEQLIAKWNSNKVTSYGIYKNRCHIFENGTLQLDKAQEGDGGNYTVEIYWNGKPMHTGTYKLDVLEGVSKPNITWQCLTPVKFECKVNEKNYEKFSWKINDNRWEKTDENSKTTSETFGEVTCKVKNAVSEEDTTIKFDCRGLQLDLYMIASIAGGGLLLLISIILLIYCCRRHRQKKRDQSEEAELQVQSPEESAPVPQRRTVSVGEPPRQPKRPPQPHPRSHKSAPRQPAPRRERKKSPKQVYTEDF</sequence>
<dbReference type="EMBL" id="AFYH01049477">
    <property type="status" value="NOT_ANNOTATED_CDS"/>
    <property type="molecule type" value="Genomic_DNA"/>
</dbReference>
<gene>
    <name evidence="7" type="primary">LOC102363751</name>
</gene>
<evidence type="ECO:0000256" key="3">
    <source>
        <dbReference type="ARBA" id="ARBA00023136"/>
    </source>
</evidence>
<feature type="region of interest" description="Disordered" evidence="5">
    <location>
        <begin position="236"/>
        <end position="304"/>
    </location>
</feature>
<dbReference type="GeneID" id="102363751"/>
<evidence type="ECO:0000256" key="6">
    <source>
        <dbReference type="SAM" id="Phobius"/>
    </source>
</evidence>
<evidence type="ECO:0000256" key="1">
    <source>
        <dbReference type="ARBA" id="ARBA00004370"/>
    </source>
</evidence>
<dbReference type="EMBL" id="AFYH01049482">
    <property type="status" value="NOT_ANNOTATED_CDS"/>
    <property type="molecule type" value="Genomic_DNA"/>
</dbReference>
<reference evidence="8" key="1">
    <citation type="submission" date="2011-08" db="EMBL/GenBank/DDBJ databases">
        <title>The draft genome of Latimeria chalumnae.</title>
        <authorList>
            <person name="Di Palma F."/>
            <person name="Alfoldi J."/>
            <person name="Johnson J."/>
            <person name="Berlin A."/>
            <person name="Gnerre S."/>
            <person name="Jaffe D."/>
            <person name="MacCallum I."/>
            <person name="Young S."/>
            <person name="Walker B.J."/>
            <person name="Lander E."/>
            <person name="Lindblad-Toh K."/>
        </authorList>
    </citation>
    <scope>NUCLEOTIDE SEQUENCE [LARGE SCALE GENOMIC DNA]</scope>
    <source>
        <strain evidence="8">Wild caught</strain>
    </source>
</reference>
<keyword evidence="6" id="KW-1133">Transmembrane helix</keyword>
<keyword evidence="2" id="KW-0732">Signal</keyword>
<dbReference type="EMBL" id="AFYH01049479">
    <property type="status" value="NOT_ANNOTATED_CDS"/>
    <property type="molecule type" value="Genomic_DNA"/>
</dbReference>
<dbReference type="HOGENOM" id="CLU_069390_0_0_1"/>